<sequence length="124" mass="15052">MRKEQLWPLWKGLAGLTWLLYFYFLISQAEVSWWFQWLARITFLLSLLVIDQVFDKRQELGKKKFYQYLIGIPLLSFPLIVFNPFTEMETITWTDFKLVGLLTLAFIIMIVLANIFYFRRQERN</sequence>
<feature type="transmembrane region" description="Helical" evidence="1">
    <location>
        <begin position="66"/>
        <end position="86"/>
    </location>
</feature>
<evidence type="ECO:0000313" key="3">
    <source>
        <dbReference type="Proteomes" id="UP000327148"/>
    </source>
</evidence>
<feature type="transmembrane region" description="Helical" evidence="1">
    <location>
        <begin position="98"/>
        <end position="118"/>
    </location>
</feature>
<proteinExistence type="predicted"/>
<dbReference type="OrthoDB" id="9909601at2"/>
<organism evidence="2 3">
    <name type="scientific">Aerococcus sanguinicola</name>
    <dbReference type="NCBI Taxonomy" id="119206"/>
    <lineage>
        <taxon>Bacteria</taxon>
        <taxon>Bacillati</taxon>
        <taxon>Bacillota</taxon>
        <taxon>Bacilli</taxon>
        <taxon>Lactobacillales</taxon>
        <taxon>Aerococcaceae</taxon>
        <taxon>Aerococcus</taxon>
    </lineage>
</organism>
<dbReference type="EMBL" id="VYWO01000009">
    <property type="protein sequence ID" value="KAA9299284.1"/>
    <property type="molecule type" value="Genomic_DNA"/>
</dbReference>
<evidence type="ECO:0000313" key="2">
    <source>
        <dbReference type="EMBL" id="KAA9299284.1"/>
    </source>
</evidence>
<dbReference type="Proteomes" id="UP000327148">
    <property type="component" value="Unassembled WGS sequence"/>
</dbReference>
<gene>
    <name evidence="2" type="ORF">F6I03_09475</name>
</gene>
<accession>A0A5N1GFX5</accession>
<evidence type="ECO:0000256" key="1">
    <source>
        <dbReference type="SAM" id="Phobius"/>
    </source>
</evidence>
<reference evidence="2 3" key="1">
    <citation type="submission" date="2019-09" db="EMBL/GenBank/DDBJ databases">
        <title>Draft genome sequence assemblies of isolates from the urinary tract.</title>
        <authorList>
            <person name="Mores C.R."/>
            <person name="Putonti C."/>
            <person name="Wolfe A.J."/>
        </authorList>
    </citation>
    <scope>NUCLEOTIDE SEQUENCE [LARGE SCALE GENOMIC DNA]</scope>
    <source>
        <strain evidence="2 3">UMB623</strain>
    </source>
</reference>
<name>A0A5N1GFX5_9LACT</name>
<dbReference type="AlphaFoldDB" id="A0A5N1GFX5"/>
<keyword evidence="1" id="KW-1133">Transmembrane helix</keyword>
<keyword evidence="1" id="KW-0472">Membrane</keyword>
<protein>
    <submittedName>
        <fullName evidence="2">Uncharacterized protein</fullName>
    </submittedName>
</protein>
<feature type="transmembrane region" description="Helical" evidence="1">
    <location>
        <begin position="32"/>
        <end position="54"/>
    </location>
</feature>
<feature type="transmembrane region" description="Helical" evidence="1">
    <location>
        <begin position="7"/>
        <end position="26"/>
    </location>
</feature>
<comment type="caution">
    <text evidence="2">The sequence shown here is derived from an EMBL/GenBank/DDBJ whole genome shotgun (WGS) entry which is preliminary data.</text>
</comment>
<keyword evidence="1" id="KW-0812">Transmembrane</keyword>
<dbReference type="RefSeq" id="WP_070431562.1">
    <property type="nucleotide sequence ID" value="NZ_VYWO01000009.1"/>
</dbReference>